<dbReference type="AlphaFoldDB" id="A0A8J6TTD0"/>
<dbReference type="GO" id="GO:0005737">
    <property type="term" value="C:cytoplasm"/>
    <property type="evidence" value="ECO:0007669"/>
    <property type="project" value="TreeGrafter"/>
</dbReference>
<dbReference type="Pfam" id="PF01370">
    <property type="entry name" value="Epimerase"/>
    <property type="match status" value="1"/>
</dbReference>
<evidence type="ECO:0000313" key="3">
    <source>
        <dbReference type="Proteomes" id="UP000652681"/>
    </source>
</evidence>
<name>A0A8J6TTD0_9FLAO</name>
<organism evidence="2 3">
    <name type="scientific">Taishania pollutisoli</name>
    <dbReference type="NCBI Taxonomy" id="2766479"/>
    <lineage>
        <taxon>Bacteria</taxon>
        <taxon>Pseudomonadati</taxon>
        <taxon>Bacteroidota</taxon>
        <taxon>Flavobacteriia</taxon>
        <taxon>Flavobacteriales</taxon>
        <taxon>Crocinitomicaceae</taxon>
        <taxon>Taishania</taxon>
    </lineage>
</organism>
<dbReference type="InterPro" id="IPR001509">
    <property type="entry name" value="Epimerase_deHydtase"/>
</dbReference>
<dbReference type="PANTHER" id="PTHR48079">
    <property type="entry name" value="PROTEIN YEEZ"/>
    <property type="match status" value="1"/>
</dbReference>
<dbReference type="PANTHER" id="PTHR48079:SF6">
    <property type="entry name" value="NAD(P)-BINDING DOMAIN-CONTAINING PROTEIN-RELATED"/>
    <property type="match status" value="1"/>
</dbReference>
<dbReference type="RefSeq" id="WP_163492505.1">
    <property type="nucleotide sequence ID" value="NZ_JACVEL010000006.1"/>
</dbReference>
<dbReference type="GO" id="GO:0004029">
    <property type="term" value="F:aldehyde dehydrogenase (NAD+) activity"/>
    <property type="evidence" value="ECO:0007669"/>
    <property type="project" value="TreeGrafter"/>
</dbReference>
<dbReference type="EMBL" id="JACVEL010000006">
    <property type="protein sequence ID" value="MBC9812937.1"/>
    <property type="molecule type" value="Genomic_DNA"/>
</dbReference>
<comment type="caution">
    <text evidence="2">The sequence shown here is derived from an EMBL/GenBank/DDBJ whole genome shotgun (WGS) entry which is preliminary data.</text>
</comment>
<dbReference type="InterPro" id="IPR036291">
    <property type="entry name" value="NAD(P)-bd_dom_sf"/>
</dbReference>
<gene>
    <name evidence="2" type="ORF">H9Y05_10695</name>
</gene>
<dbReference type="Proteomes" id="UP000652681">
    <property type="component" value="Unassembled WGS sequence"/>
</dbReference>
<evidence type="ECO:0000259" key="1">
    <source>
        <dbReference type="Pfam" id="PF01370"/>
    </source>
</evidence>
<proteinExistence type="predicted"/>
<evidence type="ECO:0000313" key="2">
    <source>
        <dbReference type="EMBL" id="MBC9812937.1"/>
    </source>
</evidence>
<sequence length="325" mass="35832">MKIAVTGAAGHIGSAICRELLNKGYEVQALVYNDCEAICELPVTFIKGNVLDRASLEKLMQACDAVIHTAGMIELGYTFVQKVYDINVTGTKNVLEIARESGVKKVVHFSSIHAFNHQPSDVPIDETRHFVTEKSVFYDQTKRDGHMQAQEAAKNGQHVVIVCPTSAVGPPDHKPSKLGKAVIDIYRGSVPAVVKGGFDFADVRDMARGTVLALEKGRAGETYILGGKYYTIKEFSNLVLEAKGTKKRLVELPLFVASVGLPFVKSYAYLTKKAPLYDKAYIDILQDGNKQTLSTKAQKELGYSVRELGETLSDTVEWFRNSRRI</sequence>
<feature type="domain" description="NAD-dependent epimerase/dehydratase" evidence="1">
    <location>
        <begin position="3"/>
        <end position="226"/>
    </location>
</feature>
<dbReference type="SUPFAM" id="SSF51735">
    <property type="entry name" value="NAD(P)-binding Rossmann-fold domains"/>
    <property type="match status" value="1"/>
</dbReference>
<dbReference type="Gene3D" id="3.40.50.720">
    <property type="entry name" value="NAD(P)-binding Rossmann-like Domain"/>
    <property type="match status" value="1"/>
</dbReference>
<keyword evidence="3" id="KW-1185">Reference proteome</keyword>
<accession>A0A8J6TTD0</accession>
<protein>
    <submittedName>
        <fullName evidence="2">SDR family NAD(P)-dependent oxidoreductase</fullName>
    </submittedName>
</protein>
<dbReference type="InterPro" id="IPR051783">
    <property type="entry name" value="NAD(P)-dependent_oxidoreduct"/>
</dbReference>
<reference evidence="2" key="1">
    <citation type="submission" date="2020-09" db="EMBL/GenBank/DDBJ databases">
        <title>Taishania pollutisoli gen. nov., sp. nov., Isolated from Tetrabromobisphenol A-Contaminated Soil.</title>
        <authorList>
            <person name="Chen Q."/>
        </authorList>
    </citation>
    <scope>NUCLEOTIDE SEQUENCE</scope>
    <source>
        <strain evidence="2">CZZ-1</strain>
    </source>
</reference>